<keyword evidence="2" id="KW-1185">Reference proteome</keyword>
<dbReference type="STRING" id="564117.SAMN05216369_2650"/>
<dbReference type="OrthoDB" id="3687123at2"/>
<dbReference type="Proteomes" id="UP000184497">
    <property type="component" value="Unassembled WGS sequence"/>
</dbReference>
<organism evidence="1 2">
    <name type="scientific">Marinobacter antarcticus</name>
    <dbReference type="NCBI Taxonomy" id="564117"/>
    <lineage>
        <taxon>Bacteria</taxon>
        <taxon>Pseudomonadati</taxon>
        <taxon>Pseudomonadota</taxon>
        <taxon>Gammaproteobacteria</taxon>
        <taxon>Pseudomonadales</taxon>
        <taxon>Marinobacteraceae</taxon>
        <taxon>Marinobacter</taxon>
    </lineage>
</organism>
<protein>
    <submittedName>
        <fullName evidence="1">Dnd system-associated protein 4</fullName>
    </submittedName>
</protein>
<evidence type="ECO:0000313" key="1">
    <source>
        <dbReference type="EMBL" id="SHK65196.1"/>
    </source>
</evidence>
<sequence>MVDRVRKPAKHTDTLNFLKDDVGIFASYKDALVFAAALGFSRGKSVEFDKSSEPIPLSVFRGEYDEAFMNILALFEHKDSGYLEPEGEKFDAKIKLFEEYACGGLEIIKNTIIDPGLDAQGELIRLILDEEAKHTIIDDITALGA</sequence>
<dbReference type="EMBL" id="FRAQ01000002">
    <property type="protein sequence ID" value="SHK65196.1"/>
    <property type="molecule type" value="Genomic_DNA"/>
</dbReference>
<reference evidence="2" key="1">
    <citation type="submission" date="2016-11" db="EMBL/GenBank/DDBJ databases">
        <authorList>
            <person name="Varghese N."/>
            <person name="Submissions S."/>
        </authorList>
    </citation>
    <scope>NUCLEOTIDE SEQUENCE [LARGE SCALE GENOMIC DNA]</scope>
    <source>
        <strain evidence="2">CGMCC 1.10835</strain>
    </source>
</reference>
<name>A0A1M6U7R5_9GAMM</name>
<dbReference type="NCBIfam" id="TIGR04062">
    <property type="entry name" value="dnd_assoc_4"/>
    <property type="match status" value="1"/>
</dbReference>
<gene>
    <name evidence="1" type="ORF">SAMN05216369_2650</name>
</gene>
<dbReference type="InterPro" id="IPR023983">
    <property type="entry name" value="DNA_S_mod_dnd_assoc_4"/>
</dbReference>
<proteinExistence type="predicted"/>
<accession>A0A1M6U7R5</accession>
<dbReference type="RefSeq" id="WP_072798371.1">
    <property type="nucleotide sequence ID" value="NZ_FRAQ01000002.1"/>
</dbReference>
<dbReference type="AlphaFoldDB" id="A0A1M6U7R5"/>
<evidence type="ECO:0000313" key="2">
    <source>
        <dbReference type="Proteomes" id="UP000184497"/>
    </source>
</evidence>